<comment type="caution">
    <text evidence="3">The sequence shown here is derived from an EMBL/GenBank/DDBJ whole genome shotgun (WGS) entry which is preliminary data.</text>
</comment>
<feature type="transmembrane region" description="Helical" evidence="1">
    <location>
        <begin position="191"/>
        <end position="213"/>
    </location>
</feature>
<feature type="transmembrane region" description="Helical" evidence="1">
    <location>
        <begin position="79"/>
        <end position="100"/>
    </location>
</feature>
<dbReference type="InterPro" id="IPR016032">
    <property type="entry name" value="Sig_transdc_resp-reg_C-effctor"/>
</dbReference>
<dbReference type="GO" id="GO:0006355">
    <property type="term" value="P:regulation of DNA-templated transcription"/>
    <property type="evidence" value="ECO:0007669"/>
    <property type="project" value="InterPro"/>
</dbReference>
<dbReference type="GO" id="GO:0003677">
    <property type="term" value="F:DNA binding"/>
    <property type="evidence" value="ECO:0007669"/>
    <property type="project" value="InterPro"/>
</dbReference>
<keyword evidence="1" id="KW-0472">Membrane</keyword>
<evidence type="ECO:0000313" key="3">
    <source>
        <dbReference type="EMBL" id="MST84817.1"/>
    </source>
</evidence>
<keyword evidence="4" id="KW-1185">Reference proteome</keyword>
<proteinExistence type="predicted"/>
<sequence>MQFLGVKWGKIDKKALILWCMSNVLSLQSLKHLVRSFYHCYASNREERLRLTIFLLGVFMVLGTMPLQFFNIMGSPHPFFQGVTAVFILLTLTGLALLLMHVINITQALNITCIGCQILQSIRIVILTLHPELASYDVMMLNLVADYIILLQLIMASIPKSPVIVTAIQLPTLAFAHFYPPLGQALCSTQIWLLFTVVSTLSCVMSVFSQTALTRLQEERTEYKTIQDSFLNAFGITKSELVTFLQVWKGNTENDERLVHFLDGLDPTAQARLIKAAKIVEAEHKGDCEKIAEHFPNLTKTELNVAALIIKGKTKHEIAEMLGKTDNNIGTVRINIRRKLQLSSDIDLREYLLSQENG</sequence>
<dbReference type="InterPro" id="IPR036388">
    <property type="entry name" value="WH-like_DNA-bd_sf"/>
</dbReference>
<dbReference type="SUPFAM" id="SSF46894">
    <property type="entry name" value="C-terminal effector domain of the bipartite response regulators"/>
    <property type="match status" value="1"/>
</dbReference>
<keyword evidence="1" id="KW-0812">Transmembrane</keyword>
<name>A0A7K0KFV4_9BACT</name>
<evidence type="ECO:0000256" key="1">
    <source>
        <dbReference type="SAM" id="Phobius"/>
    </source>
</evidence>
<dbReference type="AlphaFoldDB" id="A0A7K0KFV4"/>
<accession>A0A7K0KFV4</accession>
<reference evidence="3 4" key="1">
    <citation type="submission" date="2019-08" db="EMBL/GenBank/DDBJ databases">
        <title>In-depth cultivation of the pig gut microbiome towards novel bacterial diversity and tailored functional studies.</title>
        <authorList>
            <person name="Wylensek D."/>
            <person name="Hitch T.C.A."/>
            <person name="Clavel T."/>
        </authorList>
    </citation>
    <scope>NUCLEOTIDE SEQUENCE [LARGE SCALE GENOMIC DNA]</scope>
    <source>
        <strain evidence="3 4">LKV-178-WT-2A</strain>
    </source>
</reference>
<protein>
    <recommendedName>
        <fullName evidence="2">HTH luxR-type domain-containing protein</fullName>
    </recommendedName>
</protein>
<keyword evidence="1" id="KW-1133">Transmembrane helix</keyword>
<dbReference type="InterPro" id="IPR000792">
    <property type="entry name" value="Tscrpt_reg_LuxR_C"/>
</dbReference>
<organism evidence="3 4">
    <name type="scientific">Hallella mizrahii</name>
    <dbReference type="NCBI Taxonomy" id="2606637"/>
    <lineage>
        <taxon>Bacteria</taxon>
        <taxon>Pseudomonadati</taxon>
        <taxon>Bacteroidota</taxon>
        <taxon>Bacteroidia</taxon>
        <taxon>Bacteroidales</taxon>
        <taxon>Prevotellaceae</taxon>
        <taxon>Hallella</taxon>
    </lineage>
</organism>
<dbReference type="Gene3D" id="1.10.10.10">
    <property type="entry name" value="Winged helix-like DNA-binding domain superfamily/Winged helix DNA-binding domain"/>
    <property type="match status" value="1"/>
</dbReference>
<feature type="domain" description="HTH luxR-type" evidence="2">
    <location>
        <begin position="291"/>
        <end position="356"/>
    </location>
</feature>
<gene>
    <name evidence="3" type="ORF">FYJ73_09085</name>
</gene>
<dbReference type="SMART" id="SM00421">
    <property type="entry name" value="HTH_LUXR"/>
    <property type="match status" value="1"/>
</dbReference>
<dbReference type="Proteomes" id="UP000438914">
    <property type="component" value="Unassembled WGS sequence"/>
</dbReference>
<dbReference type="EMBL" id="VUNG01000021">
    <property type="protein sequence ID" value="MST84817.1"/>
    <property type="molecule type" value="Genomic_DNA"/>
</dbReference>
<evidence type="ECO:0000259" key="2">
    <source>
        <dbReference type="PROSITE" id="PS50043"/>
    </source>
</evidence>
<dbReference type="Pfam" id="PF00196">
    <property type="entry name" value="GerE"/>
    <property type="match status" value="1"/>
</dbReference>
<feature type="transmembrane region" description="Helical" evidence="1">
    <location>
        <begin position="51"/>
        <end position="73"/>
    </location>
</feature>
<dbReference type="PROSITE" id="PS50043">
    <property type="entry name" value="HTH_LUXR_2"/>
    <property type="match status" value="1"/>
</dbReference>
<evidence type="ECO:0000313" key="4">
    <source>
        <dbReference type="Proteomes" id="UP000438914"/>
    </source>
</evidence>